<dbReference type="SUPFAM" id="SSF50129">
    <property type="entry name" value="GroES-like"/>
    <property type="match status" value="1"/>
</dbReference>
<organism evidence="2 3">
    <name type="scientific">Rufibacter radiotolerans</name>
    <dbReference type="NCBI Taxonomy" id="1379910"/>
    <lineage>
        <taxon>Bacteria</taxon>
        <taxon>Pseudomonadati</taxon>
        <taxon>Bacteroidota</taxon>
        <taxon>Cytophagia</taxon>
        <taxon>Cytophagales</taxon>
        <taxon>Hymenobacteraceae</taxon>
        <taxon>Rufibacter</taxon>
    </lineage>
</organism>
<dbReference type="AlphaFoldDB" id="A0A0H4VHJ4"/>
<evidence type="ECO:0000313" key="3">
    <source>
        <dbReference type="Proteomes" id="UP000036458"/>
    </source>
</evidence>
<dbReference type="PATRIC" id="fig|1379910.4.peg.587"/>
<dbReference type="PANTHER" id="PTHR43189:SF1">
    <property type="entry name" value="ZINC-TYPE ALCOHOL DEHYDROGENASE-LIKE PROTEIN C1198.01"/>
    <property type="match status" value="1"/>
</dbReference>
<dbReference type="EMBL" id="CP010777">
    <property type="protein sequence ID" value="AKQ44783.1"/>
    <property type="molecule type" value="Genomic_DNA"/>
</dbReference>
<protein>
    <submittedName>
        <fullName evidence="2">Uncharacterized protein</fullName>
    </submittedName>
</protein>
<dbReference type="InterPro" id="IPR011032">
    <property type="entry name" value="GroES-like_sf"/>
</dbReference>
<keyword evidence="3" id="KW-1185">Reference proteome</keyword>
<keyword evidence="1" id="KW-0560">Oxidoreductase</keyword>
<dbReference type="KEGG" id="ruf:TH63_02725"/>
<accession>A0A0H4VHJ4</accession>
<sequence>MNSLQNKTYILKNKFELTIQEEELDVSNLLDNEIVGQTIYSCVSPGTELAAYQGFPPLRPGMQYPRLMGYCNVGKVIKVGSTSTGVSEGDVILTFTSHQKYFKIKANEVIAVLGRNIDYKLASAVYLFHLGYMATIESGAQPGMKVGVMGTGTLGYGTALLCNQFGFKTHVFSNQVYLQDELKADGISFSAKERIETQSYFNSFDIIINTSNSWEDWFLSMELLRKKGTMVNLGFPGRGLALPEINPLDSRFFYDKQLTLKSAGYVYDGEATVSDVQFSLKRNINYLLGLIAAGRLDPKRLISKEVKWEQLSELYDFLLIRGTRKFTGILNWTENA</sequence>
<gene>
    <name evidence="2" type="ORF">TH63_02725</name>
</gene>
<reference evidence="2 3" key="1">
    <citation type="submission" date="2015-01" db="EMBL/GenBank/DDBJ databases">
        <title>Rufibacter sp./DG31D/ whole genome sequencing.</title>
        <authorList>
            <person name="Kim M.K."/>
            <person name="Srinivasan S."/>
            <person name="Lee J.-J."/>
        </authorList>
    </citation>
    <scope>NUCLEOTIDE SEQUENCE [LARGE SCALE GENOMIC DNA]</scope>
    <source>
        <strain evidence="2 3">DG31D</strain>
    </source>
</reference>
<dbReference type="SUPFAM" id="SSF51735">
    <property type="entry name" value="NAD(P)-binding Rossmann-fold domains"/>
    <property type="match status" value="1"/>
</dbReference>
<dbReference type="STRING" id="1379910.TH63_02725"/>
<evidence type="ECO:0000313" key="2">
    <source>
        <dbReference type="EMBL" id="AKQ44783.1"/>
    </source>
</evidence>
<dbReference type="PANTHER" id="PTHR43189">
    <property type="entry name" value="ZINC-TYPE ALCOHOL DEHYDROGENASE-LIKE PROTEIN C1198.01-RELATED"/>
    <property type="match status" value="1"/>
</dbReference>
<dbReference type="InterPro" id="IPR036291">
    <property type="entry name" value="NAD(P)-bd_dom_sf"/>
</dbReference>
<dbReference type="GO" id="GO:0016491">
    <property type="term" value="F:oxidoreductase activity"/>
    <property type="evidence" value="ECO:0007669"/>
    <property type="project" value="UniProtKB-KW"/>
</dbReference>
<dbReference type="Gene3D" id="3.40.50.720">
    <property type="entry name" value="NAD(P)-binding Rossmann-like Domain"/>
    <property type="match status" value="1"/>
</dbReference>
<dbReference type="OrthoDB" id="9781031at2"/>
<proteinExistence type="predicted"/>
<name>A0A0H4VHJ4_9BACT</name>
<dbReference type="Gene3D" id="3.90.180.10">
    <property type="entry name" value="Medium-chain alcohol dehydrogenases, catalytic domain"/>
    <property type="match status" value="1"/>
</dbReference>
<dbReference type="Proteomes" id="UP000036458">
    <property type="component" value="Chromosome"/>
</dbReference>
<evidence type="ECO:0000256" key="1">
    <source>
        <dbReference type="ARBA" id="ARBA00023002"/>
    </source>
</evidence>